<keyword evidence="2" id="KW-0378">Hydrolase</keyword>
<evidence type="ECO:0000256" key="2">
    <source>
        <dbReference type="ARBA" id="ARBA00022801"/>
    </source>
</evidence>
<evidence type="ECO:0000313" key="4">
    <source>
        <dbReference type="EMBL" id="KAL1632140.1"/>
    </source>
</evidence>
<dbReference type="SUPFAM" id="SSF75304">
    <property type="entry name" value="Amidase signature (AS) enzymes"/>
    <property type="match status" value="1"/>
</dbReference>
<dbReference type="Pfam" id="PF01425">
    <property type="entry name" value="Amidase"/>
    <property type="match status" value="1"/>
</dbReference>
<evidence type="ECO:0000313" key="5">
    <source>
        <dbReference type="Proteomes" id="UP001521116"/>
    </source>
</evidence>
<dbReference type="InterPro" id="IPR023631">
    <property type="entry name" value="Amidase_dom"/>
</dbReference>
<dbReference type="Proteomes" id="UP001521116">
    <property type="component" value="Unassembled WGS sequence"/>
</dbReference>
<protein>
    <recommendedName>
        <fullName evidence="3">Amidase domain-containing protein</fullName>
    </recommendedName>
</protein>
<dbReference type="Gene3D" id="3.90.1300.10">
    <property type="entry name" value="Amidase signature (AS) domain"/>
    <property type="match status" value="1"/>
</dbReference>
<accession>A0ABR3SXR1</accession>
<evidence type="ECO:0000259" key="3">
    <source>
        <dbReference type="Pfam" id="PF01425"/>
    </source>
</evidence>
<dbReference type="PANTHER" id="PTHR46072">
    <property type="entry name" value="AMIDASE-RELATED-RELATED"/>
    <property type="match status" value="1"/>
</dbReference>
<comment type="caution">
    <text evidence="4">The sequence shown here is derived from an EMBL/GenBank/DDBJ whole genome shotgun (WGS) entry which is preliminary data.</text>
</comment>
<proteinExistence type="inferred from homology"/>
<dbReference type="PANTHER" id="PTHR46072:SF4">
    <property type="entry name" value="AMIDASE C550.07-RELATED"/>
    <property type="match status" value="1"/>
</dbReference>
<dbReference type="PIRSF" id="PIRSF001221">
    <property type="entry name" value="Amidase_fungi"/>
    <property type="match status" value="1"/>
</dbReference>
<gene>
    <name evidence="4" type="ORF">SLS56_003874</name>
</gene>
<reference evidence="4 5" key="1">
    <citation type="submission" date="2024-02" db="EMBL/GenBank/DDBJ databases">
        <title>De novo assembly and annotation of 12 fungi associated with fruit tree decline syndrome in Ontario, Canada.</title>
        <authorList>
            <person name="Sulman M."/>
            <person name="Ellouze W."/>
            <person name="Ilyukhin E."/>
        </authorList>
    </citation>
    <scope>NUCLEOTIDE SEQUENCE [LARGE SCALE GENOMIC DNA]</scope>
    <source>
        <strain evidence="4 5">M1-105</strain>
    </source>
</reference>
<comment type="similarity">
    <text evidence="1">Belongs to the amidase family.</text>
</comment>
<feature type="domain" description="Amidase" evidence="3">
    <location>
        <begin position="96"/>
        <end position="545"/>
    </location>
</feature>
<keyword evidence="5" id="KW-1185">Reference proteome</keyword>
<name>A0ABR3SXR1_9PEZI</name>
<sequence length="558" mass="60500">MAKRPFPLIQTKPVPSGDAAWENKRKAIVDDFVSKIPEEYYIPRKYVDSPPLDVTNIPRECGILTDEELEITENYDAVGLANAIATRKYSSVTAATAFCKRAIIAHQVSCCLSQWFMDEALERAKALDDHLERTGKTVGPLHGVPISIKEHMAIAGHTSSYGFVSSIEPMDSDAHMIAILRSLGAVFYVKTNQPQSIMHLESDSHLGRVLLPHNINLSAGGSTGGEAALIALRGSVLGVGTDIGGSVRGPAGFCGIYGFKPTAYTLPMRGFLPHGFAAELNILCSTGPMCRSLRDLDLFMRLVLNTQPHLTDPLLTPIPWTGLATPTPSPLKIGIMTHDGAIHPQPPVARALAWARARLAPHASFTLQPYAPHRAAAAMRLIRQMYWPDGGRGVRRALAAAGEPMHPLTRHILADADAPAELSASEVSRQRVERDAFRAAFAADWNAQDVDVVLAPVFVGPACAHDTAFYWNYTALWNFVDYPGVVFPTPVVVGGKGEEEGYGEGAETPLSEECAHVRRLWEEGDFVGAPVNLQLVARKHHDNLLFGALAAVREALAL</sequence>
<dbReference type="EMBL" id="JAJVDC020000033">
    <property type="protein sequence ID" value="KAL1632140.1"/>
    <property type="molecule type" value="Genomic_DNA"/>
</dbReference>
<dbReference type="InterPro" id="IPR036928">
    <property type="entry name" value="AS_sf"/>
</dbReference>
<evidence type="ECO:0000256" key="1">
    <source>
        <dbReference type="ARBA" id="ARBA00009199"/>
    </source>
</evidence>
<organism evidence="4 5">
    <name type="scientific">Neofusicoccum ribis</name>
    <dbReference type="NCBI Taxonomy" id="45134"/>
    <lineage>
        <taxon>Eukaryota</taxon>
        <taxon>Fungi</taxon>
        <taxon>Dikarya</taxon>
        <taxon>Ascomycota</taxon>
        <taxon>Pezizomycotina</taxon>
        <taxon>Dothideomycetes</taxon>
        <taxon>Dothideomycetes incertae sedis</taxon>
        <taxon>Botryosphaeriales</taxon>
        <taxon>Botryosphaeriaceae</taxon>
        <taxon>Neofusicoccum</taxon>
    </lineage>
</organism>